<organism evidence="2 3">
    <name type="scientific">Pusillibacter faecalis</name>
    <dbReference type="NCBI Taxonomy" id="2714358"/>
    <lineage>
        <taxon>Bacteria</taxon>
        <taxon>Bacillati</taxon>
        <taxon>Bacillota</taxon>
        <taxon>Clostridia</taxon>
        <taxon>Eubacteriales</taxon>
        <taxon>Oscillospiraceae</taxon>
        <taxon>Pusillibacter</taxon>
    </lineage>
</organism>
<keyword evidence="2" id="KW-0378">Hydrolase</keyword>
<dbReference type="Gene3D" id="3.40.50.1820">
    <property type="entry name" value="alpha/beta hydrolase"/>
    <property type="match status" value="1"/>
</dbReference>
<dbReference type="InterPro" id="IPR000073">
    <property type="entry name" value="AB_hydrolase_1"/>
</dbReference>
<protein>
    <submittedName>
        <fullName evidence="2">Alpha/beta hydrolase</fullName>
    </submittedName>
</protein>
<evidence type="ECO:0000313" key="3">
    <source>
        <dbReference type="Proteomes" id="UP000679848"/>
    </source>
</evidence>
<dbReference type="Pfam" id="PF00561">
    <property type="entry name" value="Abhydrolase_1"/>
    <property type="match status" value="1"/>
</dbReference>
<proteinExistence type="predicted"/>
<dbReference type="RefSeq" id="WP_055181027.1">
    <property type="nucleotide sequence ID" value="NZ_AP023420.1"/>
</dbReference>
<dbReference type="KEGG" id="pfaa:MM59RIKEN_05130"/>
<evidence type="ECO:0000313" key="2">
    <source>
        <dbReference type="EMBL" id="BCK83194.1"/>
    </source>
</evidence>
<dbReference type="InterPro" id="IPR029058">
    <property type="entry name" value="AB_hydrolase_fold"/>
</dbReference>
<gene>
    <name evidence="2" type="ORF">MM59RIKEN_05130</name>
</gene>
<sequence>MSNEFLSGSYQFNNSPLYNFQLNRVVLWNHGDPAEVAARGKEITDFASWERVLKELSYQAERRKDWAAAAGYLRMAEFFMVPDTPESRDVYDRAQELFYANFAHLFSPQGGPIHRDEVPYESGTLPCWRITPSGDKRGTILFHGGNDSLLEEFTDLLLYLARGGYEILAFEGPGQGAALRKSGLTFTPEWEKPVGAVLDFYGAEDVTIVGVSLGGELAMRAAAMEPRIRRVVAWCVLPSIYGALMADKPAEIRTTLEQLLSEKQREKVLALYTGLSEQNPLFRWSIQHANYAYGTADVYEYLQRAKAFTIEPVADQITQDVLLISAREDLMVGFDLYKEEIDLLKSARTLEFAVPGAAIHGQAHCNMGNPQYILDLILNWNNRLLQ</sequence>
<dbReference type="AlphaFoldDB" id="A0A810Q5D0"/>
<dbReference type="GO" id="GO:0016787">
    <property type="term" value="F:hydrolase activity"/>
    <property type="evidence" value="ECO:0007669"/>
    <property type="project" value="UniProtKB-KW"/>
</dbReference>
<keyword evidence="3" id="KW-1185">Reference proteome</keyword>
<feature type="domain" description="AB hydrolase-1" evidence="1">
    <location>
        <begin position="140"/>
        <end position="334"/>
    </location>
</feature>
<name>A0A810Q5D0_9FIRM</name>
<reference evidence="2" key="1">
    <citation type="submission" date="2020-09" db="EMBL/GenBank/DDBJ databases">
        <title>New species isolated from human feces.</title>
        <authorList>
            <person name="Kitahara M."/>
            <person name="Shigeno Y."/>
            <person name="Shime M."/>
            <person name="Matsumoto Y."/>
            <person name="Nakamura S."/>
            <person name="Motooka D."/>
            <person name="Fukuoka S."/>
            <person name="Nishikawa H."/>
            <person name="Benno Y."/>
        </authorList>
    </citation>
    <scope>NUCLEOTIDE SEQUENCE</scope>
    <source>
        <strain evidence="2">MM59</strain>
    </source>
</reference>
<dbReference type="Proteomes" id="UP000679848">
    <property type="component" value="Chromosome"/>
</dbReference>
<dbReference type="SUPFAM" id="SSF53474">
    <property type="entry name" value="alpha/beta-Hydrolases"/>
    <property type="match status" value="1"/>
</dbReference>
<evidence type="ECO:0000259" key="1">
    <source>
        <dbReference type="Pfam" id="PF00561"/>
    </source>
</evidence>
<dbReference type="EMBL" id="AP023420">
    <property type="protein sequence ID" value="BCK83194.1"/>
    <property type="molecule type" value="Genomic_DNA"/>
</dbReference>
<accession>A0A810Q5D0</accession>